<name>A0ABQ3AGG3_9ACTN</name>
<reference evidence="4" key="1">
    <citation type="journal article" date="2019" name="Int. J. Syst. Evol. Microbiol.">
        <title>The Global Catalogue of Microorganisms (GCM) 10K type strain sequencing project: providing services to taxonomists for standard genome sequencing and annotation.</title>
        <authorList>
            <consortium name="The Broad Institute Genomics Platform"/>
            <consortium name="The Broad Institute Genome Sequencing Center for Infectious Disease"/>
            <person name="Wu L."/>
            <person name="Ma J."/>
        </authorList>
    </citation>
    <scope>NUCLEOTIDE SEQUENCE [LARGE SCALE GENOMIC DNA]</scope>
    <source>
        <strain evidence="4">JCM 4594</strain>
    </source>
</reference>
<dbReference type="Pfam" id="PF13699">
    <property type="entry name" value="eCIS_core"/>
    <property type="match status" value="1"/>
</dbReference>
<organism evidence="3 4">
    <name type="scientific">Streptomyces xanthochromogenes</name>
    <dbReference type="NCBI Taxonomy" id="67384"/>
    <lineage>
        <taxon>Bacteria</taxon>
        <taxon>Bacillati</taxon>
        <taxon>Actinomycetota</taxon>
        <taxon>Actinomycetes</taxon>
        <taxon>Kitasatosporales</taxon>
        <taxon>Streptomycetaceae</taxon>
        <taxon>Streptomyces</taxon>
    </lineage>
</organism>
<dbReference type="Proteomes" id="UP000600946">
    <property type="component" value="Unassembled WGS sequence"/>
</dbReference>
<sequence length="496" mass="52626">MHDQEKAARSKGAAVRTAEVGRAAGPSAQQRGVLGLQGSVGNAAVVQMLRQADHAWAQEEHRHGAGCGHQQAESVQRSAVHDVLRGSGSPLDDSTRTDMEARLGADFSDVRIHDDSAAKASAAEVGARAYTSGNHVVIGAGGGDSHTLAHELTHVIQQRKGPVAGTDNGDGLKVSDPSDRFEREAEANAHRVMASAPQVDTDVQREAATDVQREVAPGPAAASLPAVQRVFDQDNPGNPQNVMTTEHWERQAGVVGGDGKATKEMTKTKTDLMASAKKAKKGYKADKPRTIDEIIKTVGPALLQQLQGLPETSGRLELYRSMSLGEAQSILGYWGTAEARTAVEEYIRGGEGSAKDFRTQGLKGMTVGSHLGDSGQADAYYAMMTENYQVQLRFTLKPGAHQLLFNSDHMALGPGYKTELIRKGEGGGHKKANANEGTLPGYIGVKAEDNEPYSIGIAQGANGKNGREVGPSQLLFQLFLQDVSLVKDKTNTLGGE</sequence>
<comment type="caution">
    <text evidence="3">The sequence shown here is derived from an EMBL/GenBank/DDBJ whole genome shotgun (WGS) entry which is preliminary data.</text>
</comment>
<gene>
    <name evidence="3" type="ORF">GCM10010326_53980</name>
</gene>
<feature type="domain" description="eCIS core" evidence="2">
    <location>
        <begin position="90"/>
        <end position="161"/>
    </location>
</feature>
<dbReference type="RefSeq" id="WP_373300238.1">
    <property type="nucleotide sequence ID" value="NZ_BMUU01000010.1"/>
</dbReference>
<feature type="region of interest" description="Disordered" evidence="1">
    <location>
        <begin position="1"/>
        <end position="28"/>
    </location>
</feature>
<evidence type="ECO:0000259" key="2">
    <source>
        <dbReference type="Pfam" id="PF13699"/>
    </source>
</evidence>
<evidence type="ECO:0000313" key="4">
    <source>
        <dbReference type="Proteomes" id="UP000600946"/>
    </source>
</evidence>
<keyword evidence="4" id="KW-1185">Reference proteome</keyword>
<protein>
    <recommendedName>
        <fullName evidence="2">eCIS core domain-containing protein</fullName>
    </recommendedName>
</protein>
<proteinExistence type="predicted"/>
<dbReference type="GeneID" id="96293319"/>
<evidence type="ECO:0000256" key="1">
    <source>
        <dbReference type="SAM" id="MobiDB-lite"/>
    </source>
</evidence>
<dbReference type="EMBL" id="BMUU01000010">
    <property type="protein sequence ID" value="GGY52876.1"/>
    <property type="molecule type" value="Genomic_DNA"/>
</dbReference>
<evidence type="ECO:0000313" key="3">
    <source>
        <dbReference type="EMBL" id="GGY52876.1"/>
    </source>
</evidence>
<accession>A0ABQ3AGG3</accession>
<dbReference type="InterPro" id="IPR025295">
    <property type="entry name" value="eCIS_core_dom"/>
</dbReference>